<dbReference type="Proteomes" id="UP000032430">
    <property type="component" value="Chromosome I"/>
</dbReference>
<dbReference type="Gene3D" id="6.10.280.170">
    <property type="entry name" value="Substrate of the Dot/Icm secretion system"/>
    <property type="match status" value="1"/>
</dbReference>
<name>A0A098G7B1_9GAMM</name>
<sequence>MSFTLVAYETLKARIKESIVTLLRHHKLDPTTLDESLKKLPEERRIQATFLLKTIAYLDPMHPQTDAETTIKMRTLNAAAYYVWEKIGASYGWTSPENSNLFVSLTSSLELGKENKPNDANLADMYSDLEKHLRKGTYNNSRPRRGYLDAQAFKIDGYSVEADILDLRDKLKVLGDGEIRVAQEQEAKKHAKPSSGILAGIFGGGSKTPTKEEPSKASTLTSTI</sequence>
<dbReference type="OrthoDB" id="5650225at2"/>
<dbReference type="AlphaFoldDB" id="A0A098G7B1"/>
<keyword evidence="3" id="KW-1185">Reference proteome</keyword>
<accession>A0A098G7B1</accession>
<dbReference type="EMBL" id="LN614827">
    <property type="protein sequence ID" value="CEG57395.1"/>
    <property type="molecule type" value="Genomic_DNA"/>
</dbReference>
<dbReference type="KEGG" id="lfa:LFA_2007"/>
<dbReference type="Gene3D" id="1.20.1440.330">
    <property type="match status" value="1"/>
</dbReference>
<evidence type="ECO:0000313" key="2">
    <source>
        <dbReference type="EMBL" id="CEG57395.1"/>
    </source>
</evidence>
<feature type="region of interest" description="Disordered" evidence="1">
    <location>
        <begin position="185"/>
        <end position="224"/>
    </location>
</feature>
<dbReference type="RefSeq" id="WP_052673914.1">
    <property type="nucleotide sequence ID" value="NZ_LN614827.1"/>
</dbReference>
<protein>
    <recommendedName>
        <fullName evidence="4">Dot/Icm T4SS effector</fullName>
    </recommendedName>
</protein>
<dbReference type="Pfam" id="PF16848">
    <property type="entry name" value="SoDot-IcmSS"/>
    <property type="match status" value="1"/>
</dbReference>
<proteinExistence type="predicted"/>
<evidence type="ECO:0000313" key="3">
    <source>
        <dbReference type="Proteomes" id="UP000032430"/>
    </source>
</evidence>
<evidence type="ECO:0000256" key="1">
    <source>
        <dbReference type="SAM" id="MobiDB-lite"/>
    </source>
</evidence>
<reference evidence="3" key="1">
    <citation type="submission" date="2014-09" db="EMBL/GenBank/DDBJ databases">
        <authorList>
            <person name="Gomez-Valero L."/>
        </authorList>
    </citation>
    <scope>NUCLEOTIDE SEQUENCE [LARGE SCALE GENOMIC DNA]</scope>
    <source>
        <strain evidence="3">ATCC700992</strain>
    </source>
</reference>
<dbReference type="HOGENOM" id="CLU_1254640_0_0_6"/>
<dbReference type="InterPro" id="IPR044887">
    <property type="entry name" value="SoDot-IcmSS_sf"/>
</dbReference>
<gene>
    <name evidence="2" type="ORF">LFA_2007</name>
</gene>
<evidence type="ECO:0008006" key="4">
    <source>
        <dbReference type="Google" id="ProtNLM"/>
    </source>
</evidence>
<organism evidence="2 3">
    <name type="scientific">Legionella fallonii LLAP-10</name>
    <dbReference type="NCBI Taxonomy" id="1212491"/>
    <lineage>
        <taxon>Bacteria</taxon>
        <taxon>Pseudomonadati</taxon>
        <taxon>Pseudomonadota</taxon>
        <taxon>Gammaproteobacteria</taxon>
        <taxon>Legionellales</taxon>
        <taxon>Legionellaceae</taxon>
        <taxon>Legionella</taxon>
    </lineage>
</organism>
<dbReference type="InterPro" id="IPR031758">
    <property type="entry name" value="SoDot-IcmSS"/>
</dbReference>